<dbReference type="KEGG" id="nta:107765575"/>
<proteinExistence type="predicted"/>
<protein>
    <submittedName>
        <fullName evidence="1">Uncharacterized protein</fullName>
    </submittedName>
</protein>
<dbReference type="RefSeq" id="XP_016439725.1">
    <property type="nucleotide sequence ID" value="XM_016584239.1"/>
</dbReference>
<name>A0A1S3XID0_TOBAC</name>
<dbReference type="OrthoDB" id="1738613at2759"/>
<reference evidence="1" key="1">
    <citation type="submission" date="2025-08" db="UniProtKB">
        <authorList>
            <consortium name="RefSeq"/>
        </authorList>
    </citation>
    <scope>IDENTIFICATION</scope>
</reference>
<dbReference type="AlphaFoldDB" id="A0A1S3XID0"/>
<dbReference type="PANTHER" id="PTHR46148">
    <property type="entry name" value="CHROMO DOMAIN-CONTAINING PROTEIN"/>
    <property type="match status" value="1"/>
</dbReference>
<organism evidence="1">
    <name type="scientific">Nicotiana tabacum</name>
    <name type="common">Common tobacco</name>
    <dbReference type="NCBI Taxonomy" id="4097"/>
    <lineage>
        <taxon>Eukaryota</taxon>
        <taxon>Viridiplantae</taxon>
        <taxon>Streptophyta</taxon>
        <taxon>Embryophyta</taxon>
        <taxon>Tracheophyta</taxon>
        <taxon>Spermatophyta</taxon>
        <taxon>Magnoliopsida</taxon>
        <taxon>eudicotyledons</taxon>
        <taxon>Gunneridae</taxon>
        <taxon>Pentapetalae</taxon>
        <taxon>asterids</taxon>
        <taxon>lamiids</taxon>
        <taxon>Solanales</taxon>
        <taxon>Solanaceae</taxon>
        <taxon>Nicotianoideae</taxon>
        <taxon>Nicotianeae</taxon>
        <taxon>Nicotiana</taxon>
    </lineage>
</organism>
<gene>
    <name evidence="1" type="primary">LOC107765575</name>
</gene>
<dbReference type="PaxDb" id="4097-A0A1S3XID0"/>
<evidence type="ECO:0000313" key="1">
    <source>
        <dbReference type="RefSeq" id="XP_016439725.1"/>
    </source>
</evidence>
<dbReference type="PANTHER" id="PTHR46148:SF58">
    <property type="entry name" value="RETROTRANSPOSON PROTEIN"/>
    <property type="match status" value="1"/>
</dbReference>
<accession>A0A1S3XID0</accession>
<sequence>MEKVKNIMEWLKIAQSHQKSYLDVRRKDLEFKEDDWVFLKVFPMKEMSLVDPVFHVSMLKKVVGDLLLIIPVENIEVNKELTYDKISIAILDSQVCKLRNKEIASVKVLW</sequence>